<evidence type="ECO:0000256" key="5">
    <source>
        <dbReference type="ARBA" id="ARBA00022827"/>
    </source>
</evidence>
<keyword evidence="7" id="KW-0560">Oxidoreductase</keyword>
<dbReference type="Gene3D" id="3.20.20.220">
    <property type="match status" value="1"/>
</dbReference>
<dbReference type="GO" id="GO:0071949">
    <property type="term" value="F:FAD binding"/>
    <property type="evidence" value="ECO:0007669"/>
    <property type="project" value="TreeGrafter"/>
</dbReference>
<sequence>MSTVAERIASLKPDEKFVSFEFFPPKTDSGFRNLLARLNRMSAFNPLFVTVTWGAGGSTSEKSLDLAATCQNEIGITTVLHLTCTNTNKEVIDQALSKAKAAGVRNILALRGDPPRTEEYWTPNCDFNGAVDLVKYIREKYGDYFCIGVAAYPEGHVDGSDTSSQNPQRDIPFLVEKVKAGADFIITQLFFDVEKFIAFDKLLKEHDELKGIPLIPGLMPITTYKVFNRAAKLSHASIPKEILKQVDQVCHDDNAVKALGVDILSEMIDQIDKSTTIKGYHFYTLNLEKAVASILDKSDVLRQILEGPSYATRFEDAVASDSDDEDEPEKASERDITLTKTIKPRRVSSINDNELTSSKALVGKALLNDKKVLVDISTGKGALGKDAIWDDFPNGRFGDSNSPAYGEIDGYGPTLKIHTPAEASTKWGTPESIADLTQVFINYLSGKVDVVPWADSSLSPETALIQEELFQLNEKGWFSVASQPAVNGCKSTDNIFGWGPRNGIIYQKSFIELFMPKEDWKKLLLKIELDKTVTYYVGNKDGEIKSNLPIGPNVKLSKNAVTWGVFPSKEVVQPTVIDYESFKAWNEEAFLLWLEWARCYKKNSKSFELLNSIYENYVLVSMIHHDFINENALWDLLLDE</sequence>
<evidence type="ECO:0000313" key="10">
    <source>
        <dbReference type="EMBL" id="KAF6063998.1"/>
    </source>
</evidence>
<dbReference type="UniPathway" id="UPA00193"/>
<keyword evidence="4" id="KW-0285">Flavoprotein</keyword>
<evidence type="ECO:0000256" key="6">
    <source>
        <dbReference type="ARBA" id="ARBA00022857"/>
    </source>
</evidence>
<comment type="similarity">
    <text evidence="3">Belongs to the methylenetetrahydrofolate reductase family.</text>
</comment>
<name>A0A8H6BXE7_CANAX</name>
<dbReference type="PANTHER" id="PTHR45754:SF1">
    <property type="entry name" value="METHYLENETETRAHYDROFOLATE REDUCTASE 1"/>
    <property type="match status" value="1"/>
</dbReference>
<dbReference type="CDD" id="cd00537">
    <property type="entry name" value="MTHFR"/>
    <property type="match status" value="1"/>
</dbReference>
<evidence type="ECO:0000313" key="11">
    <source>
        <dbReference type="Proteomes" id="UP000536275"/>
    </source>
</evidence>
<evidence type="ECO:0000259" key="9">
    <source>
        <dbReference type="Pfam" id="PF21895"/>
    </source>
</evidence>
<dbReference type="GO" id="GO:0004489">
    <property type="term" value="F:methylenetetrahydrofolate reductase [NAD(P)H] activity"/>
    <property type="evidence" value="ECO:0007669"/>
    <property type="project" value="InterPro"/>
</dbReference>
<dbReference type="NCBIfam" id="TIGR00677">
    <property type="entry name" value="fadh2_euk"/>
    <property type="match status" value="1"/>
</dbReference>
<dbReference type="PANTHER" id="PTHR45754">
    <property type="entry name" value="METHYLENETETRAHYDROFOLATE REDUCTASE"/>
    <property type="match status" value="1"/>
</dbReference>
<dbReference type="AlphaFoldDB" id="A0A8H6BXE7"/>
<comment type="caution">
    <text evidence="10">The sequence shown here is derived from an EMBL/GenBank/DDBJ whole genome shotgun (WGS) entry which is preliminary data.</text>
</comment>
<dbReference type="FunFam" id="3.20.20.220:FF:000002">
    <property type="entry name" value="Methylenetetrahydrofolate reductase"/>
    <property type="match status" value="1"/>
</dbReference>
<dbReference type="Pfam" id="PF02219">
    <property type="entry name" value="MTHFR"/>
    <property type="match status" value="1"/>
</dbReference>
<reference evidence="10 11" key="1">
    <citation type="submission" date="2020-03" db="EMBL/GenBank/DDBJ databases">
        <title>FDA dAtabase for Regulatory Grade micrObial Sequences (FDA-ARGOS): Supporting development and validation of Infectious Disease Dx tests.</title>
        <authorList>
            <person name="Campos J."/>
            <person name="Goldberg B."/>
            <person name="Tallon L."/>
            <person name="Sadzewicz L."/>
            <person name="Vavikolanu K."/>
            <person name="Mehta A."/>
            <person name="Aluvathingal J."/>
            <person name="Nadendla S."/>
            <person name="Nandy P."/>
            <person name="Geyer C."/>
            <person name="Yan Y."/>
            <person name="Sichtig H."/>
        </authorList>
    </citation>
    <scope>NUCLEOTIDE SEQUENCE [LARGE SCALE GENOMIC DNA]</scope>
    <source>
        <strain evidence="10 11">FDAARGOS_656</strain>
    </source>
</reference>
<dbReference type="SUPFAM" id="SSF51730">
    <property type="entry name" value="FAD-linked oxidoreductase"/>
    <property type="match status" value="1"/>
</dbReference>
<dbReference type="InterPro" id="IPR053806">
    <property type="entry name" value="MTHFR_C"/>
</dbReference>
<evidence type="ECO:0000256" key="3">
    <source>
        <dbReference type="ARBA" id="ARBA00006743"/>
    </source>
</evidence>
<evidence type="ECO:0000256" key="1">
    <source>
        <dbReference type="ARBA" id="ARBA00001974"/>
    </source>
</evidence>
<keyword evidence="6" id="KW-0521">NADP</keyword>
<evidence type="ECO:0000256" key="7">
    <source>
        <dbReference type="ARBA" id="ARBA00023002"/>
    </source>
</evidence>
<dbReference type="InterPro" id="IPR003171">
    <property type="entry name" value="Mehydrof_redctse-like"/>
</dbReference>
<dbReference type="Pfam" id="PF21895">
    <property type="entry name" value="MTHFR_C"/>
    <property type="match status" value="1"/>
</dbReference>
<evidence type="ECO:0000256" key="2">
    <source>
        <dbReference type="ARBA" id="ARBA00004777"/>
    </source>
</evidence>
<keyword evidence="5" id="KW-0274">FAD</keyword>
<dbReference type="InterPro" id="IPR029041">
    <property type="entry name" value="FAD-linked_oxidoreductase-like"/>
</dbReference>
<comment type="cofactor">
    <cofactor evidence="1">
        <name>FAD</name>
        <dbReference type="ChEBI" id="CHEBI:57692"/>
    </cofactor>
</comment>
<comment type="pathway">
    <text evidence="2 8">One-carbon metabolism; tetrahydrofolate interconversion.</text>
</comment>
<dbReference type="EMBL" id="JABWAD010000060">
    <property type="protein sequence ID" value="KAF6063998.1"/>
    <property type="molecule type" value="Genomic_DNA"/>
</dbReference>
<dbReference type="InterPro" id="IPR004621">
    <property type="entry name" value="Fadh2_euk"/>
</dbReference>
<evidence type="ECO:0000256" key="8">
    <source>
        <dbReference type="RuleBase" id="RU004254"/>
    </source>
</evidence>
<protein>
    <submittedName>
        <fullName evidence="10">Methylenetetrahydrofolate reductase</fullName>
    </submittedName>
</protein>
<dbReference type="GO" id="GO:0009086">
    <property type="term" value="P:methionine biosynthetic process"/>
    <property type="evidence" value="ECO:0007669"/>
    <property type="project" value="TreeGrafter"/>
</dbReference>
<organism evidence="10 11">
    <name type="scientific">Candida albicans</name>
    <name type="common">Yeast</name>
    <dbReference type="NCBI Taxonomy" id="5476"/>
    <lineage>
        <taxon>Eukaryota</taxon>
        <taxon>Fungi</taxon>
        <taxon>Dikarya</taxon>
        <taxon>Ascomycota</taxon>
        <taxon>Saccharomycotina</taxon>
        <taxon>Pichiomycetes</taxon>
        <taxon>Debaryomycetaceae</taxon>
        <taxon>Candida/Lodderomyces clade</taxon>
        <taxon>Candida</taxon>
    </lineage>
</organism>
<evidence type="ECO:0000256" key="4">
    <source>
        <dbReference type="ARBA" id="ARBA00022630"/>
    </source>
</evidence>
<proteinExistence type="inferred from homology"/>
<dbReference type="GO" id="GO:0035999">
    <property type="term" value="P:tetrahydrofolate interconversion"/>
    <property type="evidence" value="ECO:0007669"/>
    <property type="project" value="UniProtKB-UniPathway"/>
</dbReference>
<gene>
    <name evidence="10" type="ORF">FOB64_005582</name>
</gene>
<accession>A0A8H6BXE7</accession>
<feature type="domain" description="MTHFR SAM-binding regulatory" evidence="9">
    <location>
        <begin position="386"/>
        <end position="637"/>
    </location>
</feature>
<dbReference type="Proteomes" id="UP000536275">
    <property type="component" value="Unassembled WGS sequence"/>
</dbReference>
<dbReference type="GO" id="GO:0005829">
    <property type="term" value="C:cytosol"/>
    <property type="evidence" value="ECO:0007669"/>
    <property type="project" value="TreeGrafter"/>
</dbReference>